<dbReference type="Proteomes" id="UP000317093">
    <property type="component" value="Chromosome"/>
</dbReference>
<dbReference type="EMBL" id="CP036279">
    <property type="protein sequence ID" value="QDU62887.1"/>
    <property type="molecule type" value="Genomic_DNA"/>
</dbReference>
<feature type="transmembrane region" description="Helical" evidence="1">
    <location>
        <begin position="354"/>
        <end position="376"/>
    </location>
</feature>
<keyword evidence="1" id="KW-1133">Transmembrane helix</keyword>
<feature type="transmembrane region" description="Helical" evidence="1">
    <location>
        <begin position="561"/>
        <end position="579"/>
    </location>
</feature>
<evidence type="ECO:0000313" key="2">
    <source>
        <dbReference type="EMBL" id="QDU62887.1"/>
    </source>
</evidence>
<evidence type="ECO:0000256" key="1">
    <source>
        <dbReference type="SAM" id="Phobius"/>
    </source>
</evidence>
<name>A0A518B7D2_9BACT</name>
<protein>
    <submittedName>
        <fullName evidence="2">Bacterial membrane protein YfhO</fullName>
    </submittedName>
</protein>
<dbReference type="KEGG" id="knv:Pan216_37600"/>
<organism evidence="2 3">
    <name type="scientific">Kolteria novifilia</name>
    <dbReference type="NCBI Taxonomy" id="2527975"/>
    <lineage>
        <taxon>Bacteria</taxon>
        <taxon>Pseudomonadati</taxon>
        <taxon>Planctomycetota</taxon>
        <taxon>Planctomycetia</taxon>
        <taxon>Kolteriales</taxon>
        <taxon>Kolteriaceae</taxon>
        <taxon>Kolteria</taxon>
    </lineage>
</organism>
<feature type="transmembrane region" description="Helical" evidence="1">
    <location>
        <begin position="531"/>
        <end position="554"/>
    </location>
</feature>
<gene>
    <name evidence="2" type="ORF">Pan216_37600</name>
</gene>
<feature type="transmembrane region" description="Helical" evidence="1">
    <location>
        <begin position="914"/>
        <end position="937"/>
    </location>
</feature>
<feature type="transmembrane region" description="Helical" evidence="1">
    <location>
        <begin position="170"/>
        <end position="201"/>
    </location>
</feature>
<keyword evidence="1" id="KW-0472">Membrane</keyword>
<feature type="transmembrane region" description="Helical" evidence="1">
    <location>
        <begin position="244"/>
        <end position="266"/>
    </location>
</feature>
<reference evidence="2 3" key="1">
    <citation type="submission" date="2019-02" db="EMBL/GenBank/DDBJ databases">
        <title>Deep-cultivation of Planctomycetes and their phenomic and genomic characterization uncovers novel biology.</title>
        <authorList>
            <person name="Wiegand S."/>
            <person name="Jogler M."/>
            <person name="Boedeker C."/>
            <person name="Pinto D."/>
            <person name="Vollmers J."/>
            <person name="Rivas-Marin E."/>
            <person name="Kohn T."/>
            <person name="Peeters S.H."/>
            <person name="Heuer A."/>
            <person name="Rast P."/>
            <person name="Oberbeckmann S."/>
            <person name="Bunk B."/>
            <person name="Jeske O."/>
            <person name="Meyerdierks A."/>
            <person name="Storesund J.E."/>
            <person name="Kallscheuer N."/>
            <person name="Luecker S."/>
            <person name="Lage O.M."/>
            <person name="Pohl T."/>
            <person name="Merkel B.J."/>
            <person name="Hornburger P."/>
            <person name="Mueller R.-W."/>
            <person name="Bruemmer F."/>
            <person name="Labrenz M."/>
            <person name="Spormann A.M."/>
            <person name="Op den Camp H."/>
            <person name="Overmann J."/>
            <person name="Amann R."/>
            <person name="Jetten M.S.M."/>
            <person name="Mascher T."/>
            <person name="Medema M.H."/>
            <person name="Devos D.P."/>
            <person name="Kaster A.-K."/>
            <person name="Ovreas L."/>
            <person name="Rohde M."/>
            <person name="Galperin M.Y."/>
            <person name="Jogler C."/>
        </authorList>
    </citation>
    <scope>NUCLEOTIDE SEQUENCE [LARGE SCALE GENOMIC DNA]</scope>
    <source>
        <strain evidence="2 3">Pan216</strain>
    </source>
</reference>
<feature type="transmembrane region" description="Helical" evidence="1">
    <location>
        <begin position="278"/>
        <end position="299"/>
    </location>
</feature>
<keyword evidence="3" id="KW-1185">Reference proteome</keyword>
<evidence type="ECO:0000313" key="3">
    <source>
        <dbReference type="Proteomes" id="UP000317093"/>
    </source>
</evidence>
<accession>A0A518B7D2</accession>
<feature type="transmembrane region" description="Helical" evidence="1">
    <location>
        <begin position="208"/>
        <end position="224"/>
    </location>
</feature>
<dbReference type="PANTHER" id="PTHR38454">
    <property type="entry name" value="INTEGRAL MEMBRANE PROTEIN-RELATED"/>
    <property type="match status" value="1"/>
</dbReference>
<sequence length="941" mass="105988">MHRFWLGLLIAGIPFALLFHEVVLDDQNFVYRDAGHFYYPLFKLCAEQWRAGNVPLWNPHENGGQPLAANATSSVFYPLKVFFLCQPYGSVFKWYLMGHVVLAWCACWLAAVGFGIRSWGAAMAATAYAFSGFVLFQLYNIIFLCGAAWLPLGLLAMDRLVRRPRLGWALLLAGTTSLQLLAGDAQIAFMTFLVAIPYFLIFHFGAKHGLGLIIALLGLGFGVVQGRDLLDALGESPISRPSGWWVAAVIAIPLLAFGLGTTILLHDRRQRSMARYRPSVGLFVLAAILLVMLTAVQTLPTVQFTSLSDRAAPEAPHESIAFSFFPLRVVELLLPWTFGRHAPRNAYWMPWSNVAAGTWVTSIYLGLLPALLAVFSARLFGGGWKRQWLTWLTIMMFWLSIGKFGGIAWLPELFVEREFNPFNAPIGAGRYGPSDGLYYLLEMTVPLFGSFRYPAKMLVFCTLGVSLLAGIGLDRLLFQPWPQLRRFLVWLAGIAVVGLVVVAVLRTPFLAAVARSTNRATIFGPVQPSLAWFDLACSWMQFACMVAACCLVLVLRERLGFVTALVLLVLTALDLSVAGQPLMLTDRQSILDEEPTIVRLIREEEAKEESTEPFRVYRTRIFSPLIWNQTSDPRRLVVMSRWERNTIQPKYGVPFGIDYTHTAGTMGLYDNEFFFAPWIVETPETLRRHYDWLPPRMAYFPRMGINLWNTKYFVVPSFTKFDDEERGVFTLLFGARAVPTPKIAESPGDEEDFQLLRNPEVFPRAWVVHTADFRKPIRGLRRADRQPRMEELLYRPLDAGVPLWQGKKWGTYPHESTVMLEVHEPLDYRGFSSGGVTAPSERVRYRAVASDEVEMEVTMTRPGFLVIADAYYPGWYATVDDAPAAILRANRAMRAIPLGAGHHLVRMRYRSIPFLIGALFSVGGLFFLGSLGVLAFWRGRR</sequence>
<feature type="transmembrane region" description="Helical" evidence="1">
    <location>
        <begin position="94"/>
        <end position="116"/>
    </location>
</feature>
<dbReference type="RefSeq" id="WP_145259946.1">
    <property type="nucleotide sequence ID" value="NZ_CP036279.1"/>
</dbReference>
<dbReference type="InterPro" id="IPR018580">
    <property type="entry name" value="Uncharacterised_YfhO"/>
</dbReference>
<feature type="transmembrane region" description="Helical" evidence="1">
    <location>
        <begin position="128"/>
        <end position="150"/>
    </location>
</feature>
<proteinExistence type="predicted"/>
<feature type="transmembrane region" description="Helical" evidence="1">
    <location>
        <begin position="388"/>
        <end position="410"/>
    </location>
</feature>
<feature type="transmembrane region" description="Helical" evidence="1">
    <location>
        <begin position="457"/>
        <end position="478"/>
    </location>
</feature>
<dbReference type="OrthoDB" id="231679at2"/>
<feature type="transmembrane region" description="Helical" evidence="1">
    <location>
        <begin position="487"/>
        <end position="511"/>
    </location>
</feature>
<dbReference type="PANTHER" id="PTHR38454:SF1">
    <property type="entry name" value="INTEGRAL MEMBRANE PROTEIN"/>
    <property type="match status" value="1"/>
</dbReference>
<dbReference type="AlphaFoldDB" id="A0A518B7D2"/>
<keyword evidence="1" id="KW-0812">Transmembrane</keyword>